<proteinExistence type="predicted"/>
<evidence type="ECO:0000256" key="1">
    <source>
        <dbReference type="ARBA" id="ARBA00023125"/>
    </source>
</evidence>
<dbReference type="GO" id="GO:0030527">
    <property type="term" value="F:structural constituent of chromatin"/>
    <property type="evidence" value="ECO:0007669"/>
    <property type="project" value="InterPro"/>
</dbReference>
<gene>
    <name evidence="3" type="ORF">UFOPK2342_00998</name>
</gene>
<reference evidence="3" key="1">
    <citation type="submission" date="2020-05" db="EMBL/GenBank/DDBJ databases">
        <authorList>
            <person name="Chiriac C."/>
            <person name="Salcher M."/>
            <person name="Ghai R."/>
            <person name="Kavagutti S V."/>
        </authorList>
    </citation>
    <scope>NUCLEOTIDE SEQUENCE</scope>
</reference>
<dbReference type="GO" id="GO:0005829">
    <property type="term" value="C:cytosol"/>
    <property type="evidence" value="ECO:0007669"/>
    <property type="project" value="TreeGrafter"/>
</dbReference>
<dbReference type="CDD" id="cd13831">
    <property type="entry name" value="HU"/>
    <property type="match status" value="1"/>
</dbReference>
<dbReference type="Pfam" id="PF00216">
    <property type="entry name" value="Bac_DNA_binding"/>
    <property type="match status" value="1"/>
</dbReference>
<dbReference type="SUPFAM" id="SSF47729">
    <property type="entry name" value="IHF-like DNA-binding proteins"/>
    <property type="match status" value="1"/>
</dbReference>
<keyword evidence="1" id="KW-0238">DNA-binding</keyword>
<protein>
    <submittedName>
        <fullName evidence="3">Unannotated protein</fullName>
    </submittedName>
</protein>
<dbReference type="GO" id="GO:0003677">
    <property type="term" value="F:DNA binding"/>
    <property type="evidence" value="ECO:0007669"/>
    <property type="project" value="UniProtKB-KW"/>
</dbReference>
<dbReference type="PANTHER" id="PTHR33175">
    <property type="entry name" value="DNA-BINDING PROTEIN HU"/>
    <property type="match status" value="1"/>
</dbReference>
<dbReference type="PRINTS" id="PR01727">
    <property type="entry name" value="DNABINDINGHU"/>
</dbReference>
<accession>A0A6J6MXA5</accession>
<dbReference type="SMART" id="SM00411">
    <property type="entry name" value="BHL"/>
    <property type="match status" value="1"/>
</dbReference>
<organism evidence="3">
    <name type="scientific">freshwater metagenome</name>
    <dbReference type="NCBI Taxonomy" id="449393"/>
    <lineage>
        <taxon>unclassified sequences</taxon>
        <taxon>metagenomes</taxon>
        <taxon>ecological metagenomes</taxon>
    </lineage>
</organism>
<sequence>MNKAELIDALSAHFEGSKKEATKAVEAVIDTIVRTVVAGEKVAIAGFGNFDKVIRKARTARNPATGATVKVKATAVPKFKPAMQFKEEVSGKRKVAAAVKPAAKKPAAKKAAAKKAAPKKAAKKAAPRKAAKKAAPRKAAKKAAPRKAVKKAAKKR</sequence>
<feature type="compositionally biased region" description="Basic residues" evidence="2">
    <location>
        <begin position="102"/>
        <end position="156"/>
    </location>
</feature>
<dbReference type="PANTHER" id="PTHR33175:SF3">
    <property type="entry name" value="DNA-BINDING PROTEIN HU-BETA"/>
    <property type="match status" value="1"/>
</dbReference>
<feature type="region of interest" description="Disordered" evidence="2">
    <location>
        <begin position="98"/>
        <end position="156"/>
    </location>
</feature>
<name>A0A6J6MXA5_9ZZZZ</name>
<evidence type="ECO:0000313" key="3">
    <source>
        <dbReference type="EMBL" id="CAB4679001.1"/>
    </source>
</evidence>
<dbReference type="InterPro" id="IPR000119">
    <property type="entry name" value="Hist_DNA-bd"/>
</dbReference>
<dbReference type="EMBL" id="CAEZXB010000018">
    <property type="protein sequence ID" value="CAB4679001.1"/>
    <property type="molecule type" value="Genomic_DNA"/>
</dbReference>
<evidence type="ECO:0000256" key="2">
    <source>
        <dbReference type="SAM" id="MobiDB-lite"/>
    </source>
</evidence>
<dbReference type="InterPro" id="IPR010992">
    <property type="entry name" value="IHF-like_DNA-bd_dom_sf"/>
</dbReference>
<dbReference type="Gene3D" id="4.10.520.10">
    <property type="entry name" value="IHF-like DNA-binding proteins"/>
    <property type="match status" value="1"/>
</dbReference>
<dbReference type="InterPro" id="IPR020816">
    <property type="entry name" value="Histone-like_DNA-bd_CS"/>
</dbReference>
<dbReference type="PROSITE" id="PS00045">
    <property type="entry name" value="HISTONE_LIKE"/>
    <property type="match status" value="1"/>
</dbReference>
<dbReference type="AlphaFoldDB" id="A0A6J6MXA5"/>